<protein>
    <submittedName>
        <fullName evidence="1">Uncharacterized protein</fullName>
    </submittedName>
</protein>
<reference evidence="2" key="1">
    <citation type="submission" date="2011-08" db="EMBL/GenBank/DDBJ databases">
        <title>The complete genome of Muricauda ruestringensis DSM 13258.</title>
        <authorList>
            <person name="Lucas S."/>
            <person name="Han J."/>
            <person name="Lapidus A."/>
            <person name="Bruce D."/>
            <person name="Goodwin L."/>
            <person name="Pitluck S."/>
            <person name="Peters L."/>
            <person name="Kyrpides N."/>
            <person name="Mavromatis K."/>
            <person name="Ivanova N."/>
            <person name="Ovchinnikova G."/>
            <person name="Teshima H."/>
            <person name="Detter J.C."/>
            <person name="Tapia R."/>
            <person name="Han C."/>
            <person name="Land M."/>
            <person name="Hauser L."/>
            <person name="Markowitz V."/>
            <person name="Cheng J.-F."/>
            <person name="Hugenholtz P."/>
            <person name="Woyke T."/>
            <person name="Wu D."/>
            <person name="Spring S."/>
            <person name="Schroeder M."/>
            <person name="Brambilla E."/>
            <person name="Klenk H.-P."/>
            <person name="Eisen J.A."/>
        </authorList>
    </citation>
    <scope>NUCLEOTIDE SEQUENCE [LARGE SCALE GENOMIC DNA]</scope>
    <source>
        <strain evidence="2">DSM 13258 / LMG 19739 / B1</strain>
    </source>
</reference>
<keyword evidence="2" id="KW-1185">Reference proteome</keyword>
<dbReference type="eggNOG" id="ENOG5032C6X">
    <property type="taxonomic scope" value="Bacteria"/>
</dbReference>
<reference evidence="1 2" key="2">
    <citation type="journal article" date="2012" name="Stand. Genomic Sci.">
        <title>Complete genome sequence of the facultatively anaerobic, appendaged bacterium Muricauda ruestringensis type strain (B1(T)).</title>
        <authorList>
            <person name="Huntemann M."/>
            <person name="Teshima H."/>
            <person name="Lapidus A."/>
            <person name="Nolan M."/>
            <person name="Lucas S."/>
            <person name="Hammon N."/>
            <person name="Deshpande S."/>
            <person name="Cheng J.F."/>
            <person name="Tapia R."/>
            <person name="Goodwin L.A."/>
            <person name="Pitluck S."/>
            <person name="Liolios K."/>
            <person name="Pagani I."/>
            <person name="Ivanova N."/>
            <person name="Mavromatis K."/>
            <person name="Mikhailova N."/>
            <person name="Pati A."/>
            <person name="Chen A."/>
            <person name="Palaniappan K."/>
            <person name="Land M."/>
            <person name="Hauser L."/>
            <person name="Pan C."/>
            <person name="Brambilla E.M."/>
            <person name="Rohde M."/>
            <person name="Spring S."/>
            <person name="Goker M."/>
            <person name="Detter J.C."/>
            <person name="Bristow J."/>
            <person name="Eisen J.A."/>
            <person name="Markowitz V."/>
            <person name="Hugenholtz P."/>
            <person name="Kyrpides N.C."/>
            <person name="Klenk H.P."/>
            <person name="Woyke T."/>
        </authorList>
    </citation>
    <scope>NUCLEOTIDE SEQUENCE [LARGE SCALE GENOMIC DNA]</scope>
    <source>
        <strain evidence="2">DSM 13258 / LMG 19739 / B1</strain>
    </source>
</reference>
<dbReference type="EMBL" id="CP002999">
    <property type="protein sequence ID" value="AEM70353.1"/>
    <property type="molecule type" value="Genomic_DNA"/>
</dbReference>
<dbReference type="HOGENOM" id="CLU_1110491_0_0_10"/>
<dbReference type="AlphaFoldDB" id="G2PPA1"/>
<gene>
    <name evidence="1" type="ordered locus">Murru_1311</name>
</gene>
<dbReference type="KEGG" id="mrs:Murru_1311"/>
<evidence type="ECO:0000313" key="2">
    <source>
        <dbReference type="Proteomes" id="UP000008908"/>
    </source>
</evidence>
<dbReference type="Proteomes" id="UP000008908">
    <property type="component" value="Chromosome"/>
</dbReference>
<sequence length="263" mass="31006">MIQNDYSLVLDDDEIWVEQFDSTNLDTSRYNHNNIVFKENISFIYSFKHFTKDNQRLSFKYIDSISDWKFVPYSNKKDGLFEKVSITVMKGLEPMLRGLPDYNQTVLSYSYLTHNDFAPYGSTSGVIENEKNIWMHPPRDKYFKILELNPFPYIKAPYKVGNTWAWSLSIGDIWSDSRWLAWNGIVENSYEYEIIKKSRLDTFFGNLKCFVIRSKATSRLGETKLTSYFHKKYGFVRLDYQNIDGSRTVLELIDIVNLNKSLN</sequence>
<evidence type="ECO:0000313" key="1">
    <source>
        <dbReference type="EMBL" id="AEM70353.1"/>
    </source>
</evidence>
<accession>G2PPA1</accession>
<organism evidence="1 2">
    <name type="scientific">Allomuricauda ruestringensis (strain DSM 13258 / CIP 107369 / LMG 19739 / B1)</name>
    <name type="common">Muricauda ruestringensis</name>
    <dbReference type="NCBI Taxonomy" id="886377"/>
    <lineage>
        <taxon>Bacteria</taxon>
        <taxon>Pseudomonadati</taxon>
        <taxon>Bacteroidota</taxon>
        <taxon>Flavobacteriia</taxon>
        <taxon>Flavobacteriales</taxon>
        <taxon>Flavobacteriaceae</taxon>
        <taxon>Flagellimonas</taxon>
    </lineage>
</organism>
<proteinExistence type="predicted"/>
<dbReference type="STRING" id="886377.Murru_1311"/>
<name>G2PPA1_ALLRU</name>